<comment type="caution">
    <text evidence="10">The sequence shown here is derived from an EMBL/GenBank/DDBJ whole genome shotgun (WGS) entry which is preliminary data.</text>
</comment>
<dbReference type="AlphaFoldDB" id="A0AAV1IUG8"/>
<evidence type="ECO:0000256" key="9">
    <source>
        <dbReference type="SAM" id="SignalP"/>
    </source>
</evidence>
<keyword evidence="7" id="KW-0325">Glycoprotein</keyword>
<evidence type="ECO:0000256" key="5">
    <source>
        <dbReference type="ARBA" id="ARBA00022989"/>
    </source>
</evidence>
<dbReference type="GO" id="GO:0005737">
    <property type="term" value="C:cytoplasm"/>
    <property type="evidence" value="ECO:0007669"/>
    <property type="project" value="TreeGrafter"/>
</dbReference>
<dbReference type="EMBL" id="CAVLEF010000001">
    <property type="protein sequence ID" value="CAK1540786.1"/>
    <property type="molecule type" value="Genomic_DNA"/>
</dbReference>
<organism evidence="10 11">
    <name type="scientific">Leptosia nina</name>
    <dbReference type="NCBI Taxonomy" id="320188"/>
    <lineage>
        <taxon>Eukaryota</taxon>
        <taxon>Metazoa</taxon>
        <taxon>Ecdysozoa</taxon>
        <taxon>Arthropoda</taxon>
        <taxon>Hexapoda</taxon>
        <taxon>Insecta</taxon>
        <taxon>Pterygota</taxon>
        <taxon>Neoptera</taxon>
        <taxon>Endopterygota</taxon>
        <taxon>Lepidoptera</taxon>
        <taxon>Glossata</taxon>
        <taxon>Ditrysia</taxon>
        <taxon>Papilionoidea</taxon>
        <taxon>Pieridae</taxon>
        <taxon>Pierinae</taxon>
        <taxon>Leptosia</taxon>
    </lineage>
</organism>
<feature type="chain" id="PRO_5043584044" evidence="9">
    <location>
        <begin position="30"/>
        <end position="498"/>
    </location>
</feature>
<evidence type="ECO:0000256" key="2">
    <source>
        <dbReference type="ARBA" id="ARBA00010532"/>
    </source>
</evidence>
<evidence type="ECO:0000256" key="8">
    <source>
        <dbReference type="SAM" id="Phobius"/>
    </source>
</evidence>
<evidence type="ECO:0000256" key="7">
    <source>
        <dbReference type="ARBA" id="ARBA00023180"/>
    </source>
</evidence>
<comment type="similarity">
    <text evidence="2">Belongs to the CD36 family.</text>
</comment>
<evidence type="ECO:0000313" key="11">
    <source>
        <dbReference type="Proteomes" id="UP001497472"/>
    </source>
</evidence>
<keyword evidence="11" id="KW-1185">Reference proteome</keyword>
<keyword evidence="6 8" id="KW-0472">Membrane</keyword>
<dbReference type="InterPro" id="IPR002159">
    <property type="entry name" value="CD36_fam"/>
</dbReference>
<evidence type="ECO:0000313" key="10">
    <source>
        <dbReference type="EMBL" id="CAK1540786.1"/>
    </source>
</evidence>
<dbReference type="GO" id="GO:0005044">
    <property type="term" value="F:scavenger receptor activity"/>
    <property type="evidence" value="ECO:0007669"/>
    <property type="project" value="TreeGrafter"/>
</dbReference>
<gene>
    <name evidence="10" type="ORF">LNINA_LOCUS810</name>
</gene>
<name>A0AAV1IUG8_9NEOP</name>
<dbReference type="Proteomes" id="UP001497472">
    <property type="component" value="Unassembled WGS sequence"/>
</dbReference>
<dbReference type="Pfam" id="PF01130">
    <property type="entry name" value="CD36"/>
    <property type="match status" value="1"/>
</dbReference>
<feature type="signal peptide" evidence="9">
    <location>
        <begin position="1"/>
        <end position="29"/>
    </location>
</feature>
<comment type="subcellular location">
    <subcellularLocation>
        <location evidence="1">Cell membrane</location>
    </subcellularLocation>
</comment>
<accession>A0AAV1IUG8</accession>
<sequence>MRGRAPQWRRAACACAALLAAAALATALAWNSIFESVFASQVALKPDTRSFRDWVAPTVPLFFEVYLFNWTNPENFPEETPNLVELGPYRFREHRRHVNISWFPENGTMAYMTQRTWYFDADTSNGTLEDNVTIINVIAASAIYRARHWGYLRQKGLSMGLAMFGQGISVSRLAGELLFEGYDDPLMEIAKNLPASTTGGAPPLDRFGLFYGRNNSIDTDGYVEITTGETPGVLPGQIVRWNHLDHLPFYEGSCAKMAGSAGEFMPHNLTEETQLEIFMGDLCRTVYFNYSATQSHMGLNYHKYELTKTSFDYSPLAPNNTCFCKEECGWSGVMNVSACRFGAPAFLSLPHFLHGDADLRSKVDGLHPDPDKHSFYFGVEPKLGVPVDVSARFQFNVYLEPIPNIALFANVPRMLFPVFWVQQKVVLEEKVAAELRMVRAVSDWGATICACVALTFAGIITLASCCKKSQFKKPKDIIVTLEKPRDEAEMKLNPNEKQ</sequence>
<evidence type="ECO:0000256" key="4">
    <source>
        <dbReference type="ARBA" id="ARBA00022692"/>
    </source>
</evidence>
<keyword evidence="3" id="KW-1003">Cell membrane</keyword>
<evidence type="ECO:0000256" key="3">
    <source>
        <dbReference type="ARBA" id="ARBA00022475"/>
    </source>
</evidence>
<evidence type="ECO:0000256" key="1">
    <source>
        <dbReference type="ARBA" id="ARBA00004236"/>
    </source>
</evidence>
<dbReference type="PANTHER" id="PTHR11923:SF93">
    <property type="entry name" value="GH07959P-RELATED"/>
    <property type="match status" value="1"/>
</dbReference>
<keyword evidence="4 8" id="KW-0812">Transmembrane</keyword>
<keyword evidence="5 8" id="KW-1133">Transmembrane helix</keyword>
<dbReference type="GO" id="GO:0005886">
    <property type="term" value="C:plasma membrane"/>
    <property type="evidence" value="ECO:0007669"/>
    <property type="project" value="UniProtKB-SubCell"/>
</dbReference>
<keyword evidence="9" id="KW-0732">Signal</keyword>
<feature type="transmembrane region" description="Helical" evidence="8">
    <location>
        <begin position="444"/>
        <end position="465"/>
    </location>
</feature>
<reference evidence="10 11" key="1">
    <citation type="submission" date="2023-11" db="EMBL/GenBank/DDBJ databases">
        <authorList>
            <person name="Okamura Y."/>
        </authorList>
    </citation>
    <scope>NUCLEOTIDE SEQUENCE [LARGE SCALE GENOMIC DNA]</scope>
</reference>
<dbReference type="PRINTS" id="PR01609">
    <property type="entry name" value="CD36FAMILY"/>
</dbReference>
<protein>
    <submittedName>
        <fullName evidence="10">Uncharacterized protein</fullName>
    </submittedName>
</protein>
<dbReference type="PANTHER" id="PTHR11923">
    <property type="entry name" value="SCAVENGER RECEPTOR CLASS B TYPE-1 SR-B1"/>
    <property type="match status" value="1"/>
</dbReference>
<proteinExistence type="inferred from homology"/>
<evidence type="ECO:0000256" key="6">
    <source>
        <dbReference type="ARBA" id="ARBA00023136"/>
    </source>
</evidence>